<keyword evidence="2" id="KW-0547">Nucleotide-binding</keyword>
<feature type="domain" description="AIG1-type G" evidence="7">
    <location>
        <begin position="35"/>
        <end position="234"/>
    </location>
</feature>
<dbReference type="PANTHER" id="PTHR10903">
    <property type="entry name" value="GTPASE, IMAP FAMILY MEMBER-RELATED"/>
    <property type="match status" value="1"/>
</dbReference>
<evidence type="ECO:0000256" key="3">
    <source>
        <dbReference type="ARBA" id="ARBA00023134"/>
    </source>
</evidence>
<comment type="similarity">
    <text evidence="1">Belongs to the TRAFAC class TrmE-Era-EngA-EngB-Septin-like GTPase superfamily. AIG1/Toc34/Toc159-like paraseptin GTPase family. IAN subfamily.</text>
</comment>
<feature type="compositionally biased region" description="Basic and acidic residues" evidence="4">
    <location>
        <begin position="241"/>
        <end position="359"/>
    </location>
</feature>
<keyword evidence="6" id="KW-0732">Signal</keyword>
<dbReference type="AlphaFoldDB" id="A0A8U0QA85"/>
<dbReference type="Gene3D" id="3.40.50.300">
    <property type="entry name" value="P-loop containing nucleotide triphosphate hydrolases"/>
    <property type="match status" value="1"/>
</dbReference>
<dbReference type="PANTHER" id="PTHR10903:SF188">
    <property type="entry name" value="GTPASE IMAP FAMILY MEMBER 2-LIKE-RELATED"/>
    <property type="match status" value="1"/>
</dbReference>
<dbReference type="GeneID" id="120038196"/>
<dbReference type="CDD" id="cd01852">
    <property type="entry name" value="AIG1"/>
    <property type="match status" value="1"/>
</dbReference>
<keyword evidence="5" id="KW-1133">Transmembrane helix</keyword>
<dbReference type="PROSITE" id="PS51720">
    <property type="entry name" value="G_AIG1"/>
    <property type="match status" value="1"/>
</dbReference>
<dbReference type="InterPro" id="IPR006703">
    <property type="entry name" value="G_AIG1"/>
</dbReference>
<sequence>MTEIERGRGGTLKILFLLTLCLQAFTGQCQGSGHPSELRIVLVGKTGSGKSATGNTILRTEGFKEDFSPESVTDHCEKLSGVVDGRKIDIIDTPGLNDTTISKEELKSEIEKAIYMSVPGPHAFLLVIRLGRFTEEERNTVKWIQENFGEEASKYTIILFTHGDQLGDKSMEDFLNKSQVLKKLVKVFQGRNHVFNNKKKNDITQVTELLKKIDEMVMKNGGQHYTNEMYQEVQRKIKEEEERKKQEEEKREQQEREKREGEIRKREEKVREEERKRQEEKEREEEEIRKRAEKVREEERKRQKEKEREEEEIRKRAEKVREEERKRQEEKEREEEEIRKRAEKVREEEKKKQEEEIRKRAEKVKKERKRQKEIRKKEEERWKKFKDISGKIVGLVATGVTAMVSGPAALAVGAAARQR</sequence>
<dbReference type="GO" id="GO:0005525">
    <property type="term" value="F:GTP binding"/>
    <property type="evidence" value="ECO:0007669"/>
    <property type="project" value="UniProtKB-KW"/>
</dbReference>
<name>A0A8U0QA85_SALNM</name>
<evidence type="ECO:0000259" key="7">
    <source>
        <dbReference type="PROSITE" id="PS51720"/>
    </source>
</evidence>
<keyword evidence="5" id="KW-0472">Membrane</keyword>
<dbReference type="InterPro" id="IPR045058">
    <property type="entry name" value="GIMA/IAN/Toc"/>
</dbReference>
<keyword evidence="5" id="KW-0812">Transmembrane</keyword>
<feature type="signal peptide" evidence="6">
    <location>
        <begin position="1"/>
        <end position="31"/>
    </location>
</feature>
<evidence type="ECO:0000256" key="2">
    <source>
        <dbReference type="ARBA" id="ARBA00022741"/>
    </source>
</evidence>
<dbReference type="Pfam" id="PF04548">
    <property type="entry name" value="AIG1"/>
    <property type="match status" value="1"/>
</dbReference>
<feature type="chain" id="PRO_5035808743" evidence="6">
    <location>
        <begin position="32"/>
        <end position="419"/>
    </location>
</feature>
<keyword evidence="8" id="KW-1185">Reference proteome</keyword>
<keyword evidence="3" id="KW-0342">GTP-binding</keyword>
<gene>
    <name evidence="9" type="primary">LOC120038196</name>
</gene>
<proteinExistence type="inferred from homology"/>
<accession>A0A8U0QA85</accession>
<protein>
    <submittedName>
        <fullName evidence="9">GTPase IMAP family member 7-like</fullName>
    </submittedName>
</protein>
<evidence type="ECO:0000256" key="4">
    <source>
        <dbReference type="SAM" id="MobiDB-lite"/>
    </source>
</evidence>
<feature type="region of interest" description="Disordered" evidence="4">
    <location>
        <begin position="241"/>
        <end position="378"/>
    </location>
</feature>
<feature type="transmembrane region" description="Helical" evidence="5">
    <location>
        <begin position="392"/>
        <end position="416"/>
    </location>
</feature>
<evidence type="ECO:0000256" key="5">
    <source>
        <dbReference type="SAM" id="Phobius"/>
    </source>
</evidence>
<feature type="compositionally biased region" description="Basic residues" evidence="4">
    <location>
        <begin position="360"/>
        <end position="374"/>
    </location>
</feature>
<evidence type="ECO:0000313" key="8">
    <source>
        <dbReference type="Proteomes" id="UP000808372"/>
    </source>
</evidence>
<dbReference type="FunFam" id="3.40.50.300:FF:000366">
    <property type="entry name" value="GTPase, IMAP family member 2"/>
    <property type="match status" value="1"/>
</dbReference>
<organism evidence="8 9">
    <name type="scientific">Salvelinus namaycush</name>
    <name type="common">Lake trout</name>
    <name type="synonym">Salmo namaycush</name>
    <dbReference type="NCBI Taxonomy" id="8040"/>
    <lineage>
        <taxon>Eukaryota</taxon>
        <taxon>Metazoa</taxon>
        <taxon>Chordata</taxon>
        <taxon>Craniata</taxon>
        <taxon>Vertebrata</taxon>
        <taxon>Euteleostomi</taxon>
        <taxon>Actinopterygii</taxon>
        <taxon>Neopterygii</taxon>
        <taxon>Teleostei</taxon>
        <taxon>Protacanthopterygii</taxon>
        <taxon>Salmoniformes</taxon>
        <taxon>Salmonidae</taxon>
        <taxon>Salmoninae</taxon>
        <taxon>Salvelinus</taxon>
    </lineage>
</organism>
<dbReference type="SUPFAM" id="SSF52540">
    <property type="entry name" value="P-loop containing nucleoside triphosphate hydrolases"/>
    <property type="match status" value="1"/>
</dbReference>
<dbReference type="InterPro" id="IPR027417">
    <property type="entry name" value="P-loop_NTPase"/>
</dbReference>
<dbReference type="Proteomes" id="UP000808372">
    <property type="component" value="Unplaced"/>
</dbReference>
<reference evidence="9" key="1">
    <citation type="submission" date="2025-08" db="UniProtKB">
        <authorList>
            <consortium name="RefSeq"/>
        </authorList>
    </citation>
    <scope>IDENTIFICATION</scope>
    <source>
        <tissue evidence="9">White muscle</tissue>
    </source>
</reference>
<evidence type="ECO:0000256" key="6">
    <source>
        <dbReference type="SAM" id="SignalP"/>
    </source>
</evidence>
<dbReference type="KEGG" id="snh:120038196"/>
<dbReference type="RefSeq" id="XP_038839983.1">
    <property type="nucleotide sequence ID" value="XM_038984055.1"/>
</dbReference>
<evidence type="ECO:0000313" key="9">
    <source>
        <dbReference type="RefSeq" id="XP_038839983.1"/>
    </source>
</evidence>
<evidence type="ECO:0000256" key="1">
    <source>
        <dbReference type="ARBA" id="ARBA00008535"/>
    </source>
</evidence>